<keyword evidence="1 2" id="KW-0238">DNA-binding</keyword>
<feature type="domain" description="HTH tetR-type" evidence="3">
    <location>
        <begin position="9"/>
        <end position="69"/>
    </location>
</feature>
<dbReference type="InterPro" id="IPR009057">
    <property type="entry name" value="Homeodomain-like_sf"/>
</dbReference>
<dbReference type="Proteomes" id="UP001523216">
    <property type="component" value="Unassembled WGS sequence"/>
</dbReference>
<dbReference type="Pfam" id="PF00440">
    <property type="entry name" value="TetR_N"/>
    <property type="match status" value="1"/>
</dbReference>
<evidence type="ECO:0000259" key="3">
    <source>
        <dbReference type="PROSITE" id="PS50977"/>
    </source>
</evidence>
<sequence>MTRTRLTAEERQEQLIAAAVTAFSQNGYAGTTTDQVARLAGVSQPYVIRLFRTKQELFLAAVQHAGDRIEAKWREAAERDPTLAGLGDAYGELLQQPELVTMLLHGFAAAGDPAIGDPVRACFGGLYEVVRELTGATAIEARDFFAHGMLLTCLGAMRVLGPGAVPPQPWSVDLLGAFEGLDEKVAFKGHDKKV</sequence>
<evidence type="ECO:0000313" key="4">
    <source>
        <dbReference type="EMBL" id="MCM4079572.1"/>
    </source>
</evidence>
<dbReference type="InterPro" id="IPR050109">
    <property type="entry name" value="HTH-type_TetR-like_transc_reg"/>
</dbReference>
<reference evidence="4 5" key="1">
    <citation type="submission" date="2022-06" db="EMBL/GenBank/DDBJ databases">
        <title>Actinoplanes abujensis sp. nov., isolated from Nigerian arid soil.</title>
        <authorList>
            <person name="Ding P."/>
        </authorList>
    </citation>
    <scope>NUCLEOTIDE SEQUENCE [LARGE SCALE GENOMIC DNA]</scope>
    <source>
        <strain evidence="5">TRM88002</strain>
    </source>
</reference>
<feature type="DNA-binding region" description="H-T-H motif" evidence="2">
    <location>
        <begin position="32"/>
        <end position="51"/>
    </location>
</feature>
<name>A0ABT0Y0T5_9ACTN</name>
<evidence type="ECO:0000313" key="5">
    <source>
        <dbReference type="Proteomes" id="UP001523216"/>
    </source>
</evidence>
<comment type="caution">
    <text evidence="4">The sequence shown here is derived from an EMBL/GenBank/DDBJ whole genome shotgun (WGS) entry which is preliminary data.</text>
</comment>
<dbReference type="PANTHER" id="PTHR30055:SF146">
    <property type="entry name" value="HTH-TYPE TRANSCRIPTIONAL DUAL REGULATOR CECR"/>
    <property type="match status" value="1"/>
</dbReference>
<dbReference type="InterPro" id="IPR001647">
    <property type="entry name" value="HTH_TetR"/>
</dbReference>
<dbReference type="RefSeq" id="WP_251799422.1">
    <property type="nucleotide sequence ID" value="NZ_JAMQOL010000023.1"/>
</dbReference>
<protein>
    <submittedName>
        <fullName evidence="4">TetR/AcrR family transcriptional regulator</fullName>
    </submittedName>
</protein>
<evidence type="ECO:0000256" key="2">
    <source>
        <dbReference type="PROSITE-ProRule" id="PRU00335"/>
    </source>
</evidence>
<dbReference type="Gene3D" id="1.10.357.10">
    <property type="entry name" value="Tetracycline Repressor, domain 2"/>
    <property type="match status" value="1"/>
</dbReference>
<evidence type="ECO:0000256" key="1">
    <source>
        <dbReference type="ARBA" id="ARBA00023125"/>
    </source>
</evidence>
<dbReference type="PROSITE" id="PS50977">
    <property type="entry name" value="HTH_TETR_2"/>
    <property type="match status" value="1"/>
</dbReference>
<gene>
    <name evidence="4" type="ORF">LXN57_18515</name>
</gene>
<dbReference type="PANTHER" id="PTHR30055">
    <property type="entry name" value="HTH-TYPE TRANSCRIPTIONAL REGULATOR RUTR"/>
    <property type="match status" value="1"/>
</dbReference>
<proteinExistence type="predicted"/>
<dbReference type="PRINTS" id="PR00455">
    <property type="entry name" value="HTHTETR"/>
</dbReference>
<organism evidence="4 5">
    <name type="scientific">Paractinoplanes hotanensis</name>
    <dbReference type="NCBI Taxonomy" id="2906497"/>
    <lineage>
        <taxon>Bacteria</taxon>
        <taxon>Bacillati</taxon>
        <taxon>Actinomycetota</taxon>
        <taxon>Actinomycetes</taxon>
        <taxon>Micromonosporales</taxon>
        <taxon>Micromonosporaceae</taxon>
        <taxon>Paractinoplanes</taxon>
    </lineage>
</organism>
<accession>A0ABT0Y0T5</accession>
<dbReference type="EMBL" id="JAMQOL010000023">
    <property type="protein sequence ID" value="MCM4079572.1"/>
    <property type="molecule type" value="Genomic_DNA"/>
</dbReference>
<dbReference type="SUPFAM" id="SSF46689">
    <property type="entry name" value="Homeodomain-like"/>
    <property type="match status" value="1"/>
</dbReference>
<keyword evidence="5" id="KW-1185">Reference proteome</keyword>